<dbReference type="SUPFAM" id="SSF53850">
    <property type="entry name" value="Periplasmic binding protein-like II"/>
    <property type="match status" value="1"/>
</dbReference>
<evidence type="ECO:0000313" key="7">
    <source>
        <dbReference type="Proteomes" id="UP000530234"/>
    </source>
</evidence>
<evidence type="ECO:0000313" key="6">
    <source>
        <dbReference type="EMBL" id="MBB0232445.1"/>
    </source>
</evidence>
<evidence type="ECO:0000256" key="3">
    <source>
        <dbReference type="ARBA" id="ARBA00023125"/>
    </source>
</evidence>
<proteinExistence type="inferred from homology"/>
<feature type="domain" description="HTH lysR-type" evidence="5">
    <location>
        <begin position="1"/>
        <end position="53"/>
    </location>
</feature>
<dbReference type="Pfam" id="PF00126">
    <property type="entry name" value="HTH_1"/>
    <property type="match status" value="1"/>
</dbReference>
<dbReference type="InterPro" id="IPR036388">
    <property type="entry name" value="WH-like_DNA-bd_sf"/>
</dbReference>
<dbReference type="Gene3D" id="3.40.190.290">
    <property type="match status" value="1"/>
</dbReference>
<dbReference type="PRINTS" id="PR00039">
    <property type="entry name" value="HTHLYSR"/>
</dbReference>
<dbReference type="PROSITE" id="PS50931">
    <property type="entry name" value="HTH_LYSR"/>
    <property type="match status" value="1"/>
</dbReference>
<sequence>MRSFREVARLGSLTRAARSLGYAQSSVTAHIRSLENRVGAQLIQRRPHGVRLTPAGLIFQEYTNRIFHLVEEMSDALNPSGQPTGRARIGASALLLESRVGSLVKECRYRYPGVAVSPRQLAVRDAAGAVRGDEVDIALVHGDPGAGGPLPAGVVVEELPPLEVVPVGTPAVAADLRGRRDSAVRVIAVDPDCPSHRTCVDALRSLHGIDPVVVEAGSVGGALELARGGYGMAMLPVETLRHAGGGSGLPVIPDLPHVVLDVHALWTGGETARTVIAAVCEVAKRIGRPPMVSSSVA</sequence>
<protein>
    <submittedName>
        <fullName evidence="6">LysR family transcriptional regulator</fullName>
    </submittedName>
</protein>
<dbReference type="Gene3D" id="1.10.10.10">
    <property type="entry name" value="Winged helix-like DNA-binding domain superfamily/Winged helix DNA-binding domain"/>
    <property type="match status" value="1"/>
</dbReference>
<dbReference type="InterPro" id="IPR005119">
    <property type="entry name" value="LysR_subst-bd"/>
</dbReference>
<keyword evidence="2" id="KW-0805">Transcription regulation</keyword>
<reference evidence="7" key="1">
    <citation type="submission" date="2019-10" db="EMBL/GenBank/DDBJ databases">
        <title>Streptomyces sp. nov., a novel actinobacterium isolated from alkaline environment.</title>
        <authorList>
            <person name="Golinska P."/>
        </authorList>
    </citation>
    <scope>NUCLEOTIDE SEQUENCE [LARGE SCALE GENOMIC DNA]</scope>
    <source>
        <strain evidence="7">DSM 42108</strain>
    </source>
</reference>
<evidence type="ECO:0000259" key="5">
    <source>
        <dbReference type="PROSITE" id="PS50931"/>
    </source>
</evidence>
<keyword evidence="3" id="KW-0238">DNA-binding</keyword>
<dbReference type="AlphaFoldDB" id="A0A7W3XYS3"/>
<evidence type="ECO:0000256" key="4">
    <source>
        <dbReference type="ARBA" id="ARBA00023163"/>
    </source>
</evidence>
<organism evidence="6 7">
    <name type="scientific">Streptomyces calidiresistens</name>
    <dbReference type="NCBI Taxonomy" id="1485586"/>
    <lineage>
        <taxon>Bacteria</taxon>
        <taxon>Bacillati</taxon>
        <taxon>Actinomycetota</taxon>
        <taxon>Actinomycetes</taxon>
        <taxon>Kitasatosporales</taxon>
        <taxon>Streptomycetaceae</taxon>
        <taxon>Streptomyces</taxon>
    </lineage>
</organism>
<gene>
    <name evidence="6" type="ORF">FOE67_23875</name>
</gene>
<keyword evidence="7" id="KW-1185">Reference proteome</keyword>
<dbReference type="PANTHER" id="PTHR30126">
    <property type="entry name" value="HTH-TYPE TRANSCRIPTIONAL REGULATOR"/>
    <property type="match status" value="1"/>
</dbReference>
<name>A0A7W3XYS3_9ACTN</name>
<dbReference type="Pfam" id="PF03466">
    <property type="entry name" value="LysR_substrate"/>
    <property type="match status" value="1"/>
</dbReference>
<dbReference type="Proteomes" id="UP000530234">
    <property type="component" value="Unassembled WGS sequence"/>
</dbReference>
<dbReference type="GO" id="GO:0003700">
    <property type="term" value="F:DNA-binding transcription factor activity"/>
    <property type="evidence" value="ECO:0007669"/>
    <property type="project" value="InterPro"/>
</dbReference>
<comment type="caution">
    <text evidence="6">The sequence shown here is derived from an EMBL/GenBank/DDBJ whole genome shotgun (WGS) entry which is preliminary data.</text>
</comment>
<keyword evidence="4" id="KW-0804">Transcription</keyword>
<accession>A0A7W3XYS3</accession>
<evidence type="ECO:0000256" key="1">
    <source>
        <dbReference type="ARBA" id="ARBA00009437"/>
    </source>
</evidence>
<evidence type="ECO:0000256" key="2">
    <source>
        <dbReference type="ARBA" id="ARBA00023015"/>
    </source>
</evidence>
<dbReference type="EMBL" id="VKHS01000937">
    <property type="protein sequence ID" value="MBB0232445.1"/>
    <property type="molecule type" value="Genomic_DNA"/>
</dbReference>
<comment type="similarity">
    <text evidence="1">Belongs to the LysR transcriptional regulatory family.</text>
</comment>
<dbReference type="GO" id="GO:0000976">
    <property type="term" value="F:transcription cis-regulatory region binding"/>
    <property type="evidence" value="ECO:0007669"/>
    <property type="project" value="TreeGrafter"/>
</dbReference>
<dbReference type="InterPro" id="IPR036390">
    <property type="entry name" value="WH_DNA-bd_sf"/>
</dbReference>
<dbReference type="PANTHER" id="PTHR30126:SF39">
    <property type="entry name" value="HTH-TYPE TRANSCRIPTIONAL REGULATOR CYSL"/>
    <property type="match status" value="1"/>
</dbReference>
<dbReference type="SUPFAM" id="SSF46785">
    <property type="entry name" value="Winged helix' DNA-binding domain"/>
    <property type="match status" value="1"/>
</dbReference>
<dbReference type="InterPro" id="IPR000847">
    <property type="entry name" value="LysR_HTH_N"/>
</dbReference>